<dbReference type="EMBL" id="JAODUO010000027">
    <property type="protein sequence ID" value="KAK2192572.1"/>
    <property type="molecule type" value="Genomic_DNA"/>
</dbReference>
<accession>A0AAD9PDH9</accession>
<comment type="caution">
    <text evidence="1">The sequence shown here is derived from an EMBL/GenBank/DDBJ whole genome shotgun (WGS) entry which is preliminary data.</text>
</comment>
<proteinExistence type="predicted"/>
<name>A0AAD9PDH9_RIDPI</name>
<gene>
    <name evidence="1" type="ORF">NP493_26g00015</name>
</gene>
<reference evidence="1" key="1">
    <citation type="journal article" date="2023" name="Mol. Biol. Evol.">
        <title>Third-Generation Sequencing Reveals the Adaptive Role of the Epigenome in Three Deep-Sea Polychaetes.</title>
        <authorList>
            <person name="Perez M."/>
            <person name="Aroh O."/>
            <person name="Sun Y."/>
            <person name="Lan Y."/>
            <person name="Juniper S.K."/>
            <person name="Young C.R."/>
            <person name="Angers B."/>
            <person name="Qian P.Y."/>
        </authorList>
    </citation>
    <scope>NUCLEOTIDE SEQUENCE</scope>
    <source>
        <strain evidence="1">R07B-5</strain>
    </source>
</reference>
<evidence type="ECO:0000313" key="1">
    <source>
        <dbReference type="EMBL" id="KAK2192572.1"/>
    </source>
</evidence>
<dbReference type="Proteomes" id="UP001209878">
    <property type="component" value="Unassembled WGS sequence"/>
</dbReference>
<dbReference type="AlphaFoldDB" id="A0AAD9PDH9"/>
<protein>
    <submittedName>
        <fullName evidence="1">Uncharacterized protein</fullName>
    </submittedName>
</protein>
<sequence>MMLWKAADQQGLPKVDITQFGWEVQGRYSVTLR</sequence>
<evidence type="ECO:0000313" key="2">
    <source>
        <dbReference type="Proteomes" id="UP001209878"/>
    </source>
</evidence>
<organism evidence="1 2">
    <name type="scientific">Ridgeia piscesae</name>
    <name type="common">Tubeworm</name>
    <dbReference type="NCBI Taxonomy" id="27915"/>
    <lineage>
        <taxon>Eukaryota</taxon>
        <taxon>Metazoa</taxon>
        <taxon>Spiralia</taxon>
        <taxon>Lophotrochozoa</taxon>
        <taxon>Annelida</taxon>
        <taxon>Polychaeta</taxon>
        <taxon>Sedentaria</taxon>
        <taxon>Canalipalpata</taxon>
        <taxon>Sabellida</taxon>
        <taxon>Siboglinidae</taxon>
        <taxon>Ridgeia</taxon>
    </lineage>
</organism>
<keyword evidence="2" id="KW-1185">Reference proteome</keyword>